<proteinExistence type="predicted"/>
<name>A0A9C7QWB4_9GAMM</name>
<comment type="caution">
    <text evidence="1">The sequence shown here is derived from an EMBL/GenBank/DDBJ whole genome shotgun (WGS) entry which is preliminary data.</text>
</comment>
<evidence type="ECO:0000313" key="2">
    <source>
        <dbReference type="Proteomes" id="UP000262210"/>
    </source>
</evidence>
<sequence length="258" mass="28467">MSHSPTRKGATRVSDIAPDILDALSRGEQQSATLVEVLALDQILLLHTAFPALSPQALQAAEAACKQGIVKRMEGIGAILLSELGTAGIEQCMAHRSDTVRGWACFMIGAQTEMCLTERLDAIRPLADDGHFGVREWAWLAVRPHLAKELDKAIEHLSVWTGASSERIRRFASEALRPRGVWSAHIAALKQQPERALPILSPLRADPSTYVQDSLANWLNDAAKNTPKWVMDLCQQWLQESPSAATHRICQRAMRNLK</sequence>
<reference evidence="1 2" key="1">
    <citation type="journal article" date="2018" name="Nat. Biotechnol.">
        <title>A standardized bacterial taxonomy based on genome phylogeny substantially revises the tree of life.</title>
        <authorList>
            <person name="Parks D.H."/>
            <person name="Chuvochina M."/>
            <person name="Waite D.W."/>
            <person name="Rinke C."/>
            <person name="Skarshewski A."/>
            <person name="Chaumeil P.A."/>
            <person name="Hugenholtz P."/>
        </authorList>
    </citation>
    <scope>NUCLEOTIDE SEQUENCE [LARGE SCALE GENOMIC DNA]</scope>
    <source>
        <strain evidence="1">UBA11264</strain>
    </source>
</reference>
<dbReference type="AlphaFoldDB" id="A0A9C7QWB4"/>
<evidence type="ECO:0000313" key="1">
    <source>
        <dbReference type="EMBL" id="HCK00039.1"/>
    </source>
</evidence>
<gene>
    <name evidence="1" type="ORF">DHV72_08420</name>
</gene>
<accession>A0A9C7QWB4</accession>
<dbReference type="SUPFAM" id="SSF48371">
    <property type="entry name" value="ARM repeat"/>
    <property type="match status" value="1"/>
</dbReference>
<protein>
    <submittedName>
        <fullName evidence="1">DNA alkylation repair protein</fullName>
    </submittedName>
</protein>
<dbReference type="Gene3D" id="1.25.40.290">
    <property type="entry name" value="ARM repeat domains"/>
    <property type="match status" value="1"/>
</dbReference>
<organism evidence="1 2">
    <name type="scientific">Serratia grimesii</name>
    <dbReference type="NCBI Taxonomy" id="82995"/>
    <lineage>
        <taxon>Bacteria</taxon>
        <taxon>Pseudomonadati</taxon>
        <taxon>Pseudomonadota</taxon>
        <taxon>Gammaproteobacteria</taxon>
        <taxon>Enterobacterales</taxon>
        <taxon>Yersiniaceae</taxon>
        <taxon>Serratia</taxon>
    </lineage>
</organism>
<dbReference type="InterPro" id="IPR016024">
    <property type="entry name" value="ARM-type_fold"/>
</dbReference>
<dbReference type="Proteomes" id="UP000262210">
    <property type="component" value="Unassembled WGS sequence"/>
</dbReference>
<dbReference type="RefSeq" id="WP_261162672.1">
    <property type="nucleotide sequence ID" value="NZ_CAMIRB010000002.1"/>
</dbReference>
<dbReference type="EMBL" id="DPSM01000015">
    <property type="protein sequence ID" value="HCK00039.1"/>
    <property type="molecule type" value="Genomic_DNA"/>
</dbReference>